<dbReference type="InterPro" id="IPR001853">
    <property type="entry name" value="DSBA-like_thioredoxin_dom"/>
</dbReference>
<dbReference type="PANTHER" id="PTHR13887:SF41">
    <property type="entry name" value="THIOREDOXIN SUPERFAMILY PROTEIN"/>
    <property type="match status" value="1"/>
</dbReference>
<dbReference type="Pfam" id="PF01323">
    <property type="entry name" value="DSBA"/>
    <property type="match status" value="1"/>
</dbReference>
<comment type="caution">
    <text evidence="2">The sequence shown here is derived from an EMBL/GenBank/DDBJ whole genome shotgun (WGS) entry which is preliminary data.</text>
</comment>
<gene>
    <name evidence="2" type="ORF">ACFP1K_01660</name>
</gene>
<organism evidence="2 3">
    <name type="scientific">Sphaerisporangium aureirubrum</name>
    <dbReference type="NCBI Taxonomy" id="1544736"/>
    <lineage>
        <taxon>Bacteria</taxon>
        <taxon>Bacillati</taxon>
        <taxon>Actinomycetota</taxon>
        <taxon>Actinomycetes</taxon>
        <taxon>Streptosporangiales</taxon>
        <taxon>Streptosporangiaceae</taxon>
        <taxon>Sphaerisporangium</taxon>
    </lineage>
</organism>
<dbReference type="PANTHER" id="PTHR13887">
    <property type="entry name" value="GLUTATHIONE S-TRANSFERASE KAPPA"/>
    <property type="match status" value="1"/>
</dbReference>
<proteinExistence type="predicted"/>
<dbReference type="SUPFAM" id="SSF52833">
    <property type="entry name" value="Thioredoxin-like"/>
    <property type="match status" value="1"/>
</dbReference>
<evidence type="ECO:0000313" key="2">
    <source>
        <dbReference type="EMBL" id="MFC6079848.1"/>
    </source>
</evidence>
<name>A0ABW1NAA8_9ACTN</name>
<dbReference type="Gene3D" id="3.40.30.10">
    <property type="entry name" value="Glutaredoxin"/>
    <property type="match status" value="1"/>
</dbReference>
<evidence type="ECO:0000313" key="3">
    <source>
        <dbReference type="Proteomes" id="UP001596137"/>
    </source>
</evidence>
<protein>
    <submittedName>
        <fullName evidence="2">DsbA family oxidoreductase</fullName>
    </submittedName>
</protein>
<accession>A0ABW1NAA8</accession>
<evidence type="ECO:0000259" key="1">
    <source>
        <dbReference type="Pfam" id="PF01323"/>
    </source>
</evidence>
<dbReference type="Proteomes" id="UP001596137">
    <property type="component" value="Unassembled WGS sequence"/>
</dbReference>
<dbReference type="RefSeq" id="WP_380746315.1">
    <property type="nucleotide sequence ID" value="NZ_JBHSRF010000002.1"/>
</dbReference>
<dbReference type="InterPro" id="IPR036249">
    <property type="entry name" value="Thioredoxin-like_sf"/>
</dbReference>
<sequence>MRVEVWSDIMCPWCYIGKRRLEQALAGFEHAAGVVVEWRSFQLDPGQPKGVREPVYESLAKKTGRSPAQVREMTDHVKGLAAREGLEYDFDRAFVANSFDAHRLTHLAKTLGLGAETHERFMRANLVEGEILDDHDTLVRLAAEVGVPAGEARRVLAGDDHAEDVAADIAQAHAFGATGVPFFVLDRTYGVSGAQPVSTFTSALRTAHEHAARAGR</sequence>
<feature type="domain" description="DSBA-like thioredoxin" evidence="1">
    <location>
        <begin position="3"/>
        <end position="204"/>
    </location>
</feature>
<keyword evidence="3" id="KW-1185">Reference proteome</keyword>
<dbReference type="EMBL" id="JBHSRF010000002">
    <property type="protein sequence ID" value="MFC6079848.1"/>
    <property type="molecule type" value="Genomic_DNA"/>
</dbReference>
<dbReference type="CDD" id="cd03024">
    <property type="entry name" value="DsbA_FrnE"/>
    <property type="match status" value="1"/>
</dbReference>
<reference evidence="3" key="1">
    <citation type="journal article" date="2019" name="Int. J. Syst. Evol. Microbiol.">
        <title>The Global Catalogue of Microorganisms (GCM) 10K type strain sequencing project: providing services to taxonomists for standard genome sequencing and annotation.</title>
        <authorList>
            <consortium name="The Broad Institute Genomics Platform"/>
            <consortium name="The Broad Institute Genome Sequencing Center for Infectious Disease"/>
            <person name="Wu L."/>
            <person name="Ma J."/>
        </authorList>
    </citation>
    <scope>NUCLEOTIDE SEQUENCE [LARGE SCALE GENOMIC DNA]</scope>
    <source>
        <strain evidence="3">JCM 30346</strain>
    </source>
</reference>